<keyword evidence="4 6" id="KW-1133">Transmembrane helix</keyword>
<dbReference type="InterPro" id="IPR011701">
    <property type="entry name" value="MFS"/>
</dbReference>
<evidence type="ECO:0000256" key="4">
    <source>
        <dbReference type="ARBA" id="ARBA00022989"/>
    </source>
</evidence>
<feature type="transmembrane region" description="Helical" evidence="6">
    <location>
        <begin position="223"/>
        <end position="241"/>
    </location>
</feature>
<dbReference type="AlphaFoldDB" id="A0A8J4E2N0"/>
<comment type="subcellular location">
    <subcellularLocation>
        <location evidence="1">Cell membrane</location>
        <topology evidence="1">Multi-pass membrane protein</topology>
    </subcellularLocation>
</comment>
<dbReference type="GO" id="GO:0022857">
    <property type="term" value="F:transmembrane transporter activity"/>
    <property type="evidence" value="ECO:0007669"/>
    <property type="project" value="InterPro"/>
</dbReference>
<organism evidence="8 9">
    <name type="scientific">Virgisporangium aurantiacum</name>
    <dbReference type="NCBI Taxonomy" id="175570"/>
    <lineage>
        <taxon>Bacteria</taxon>
        <taxon>Bacillati</taxon>
        <taxon>Actinomycetota</taxon>
        <taxon>Actinomycetes</taxon>
        <taxon>Micromonosporales</taxon>
        <taxon>Micromonosporaceae</taxon>
        <taxon>Virgisporangium</taxon>
    </lineage>
</organism>
<evidence type="ECO:0000256" key="5">
    <source>
        <dbReference type="ARBA" id="ARBA00023136"/>
    </source>
</evidence>
<comment type="caution">
    <text evidence="8">The sequence shown here is derived from an EMBL/GenBank/DDBJ whole genome shotgun (WGS) entry which is preliminary data.</text>
</comment>
<feature type="transmembrane region" description="Helical" evidence="6">
    <location>
        <begin position="99"/>
        <end position="124"/>
    </location>
</feature>
<name>A0A8J4E2N0_9ACTN</name>
<feature type="transmembrane region" description="Helical" evidence="6">
    <location>
        <begin position="43"/>
        <end position="67"/>
    </location>
</feature>
<dbReference type="Gene3D" id="1.20.1250.20">
    <property type="entry name" value="MFS general substrate transporter like domains"/>
    <property type="match status" value="1"/>
</dbReference>
<sequence>MEHHQYVRPQFRLLYTALVVSMVGDSSMMLVPPIAMKDLTGSAGAAGLTVMFFMLPICAAPAFGWVIDRFPRRTVLVVACVLSGTALVPLLTVDDAGDWWIVYAVSAAMGASYVCVFGSVTALVKDLVPEHRLAAANSAIQTVRQGLRLGGPLLGAALYTVAGIGAVALLNLASFLVAALLFGLLRPEAPGPPRSRFVLWTELTAGVRVIAGSAAIRRSVVAICTMFVAGGVTESAIFVVSDGLDRPPAFVGVLAAITGIGAVLGGLAATRLISRHGELGAIGAGTAVHGLAVAGLSIPALPAVVVAAAGTGVGLTIPFIARVTLLQRSTPASLIGRATTAYDGIGGISQVVAITGGAVLVGVVSYRILLPALGALVLAAAAYTWRGRG</sequence>
<feature type="transmembrane region" description="Helical" evidence="6">
    <location>
        <begin position="247"/>
        <end position="267"/>
    </location>
</feature>
<feature type="transmembrane region" description="Helical" evidence="6">
    <location>
        <begin position="74"/>
        <end position="93"/>
    </location>
</feature>
<feature type="domain" description="Major facilitator superfamily (MFS) profile" evidence="7">
    <location>
        <begin position="1"/>
        <end position="190"/>
    </location>
</feature>
<feature type="transmembrane region" description="Helical" evidence="6">
    <location>
        <begin position="197"/>
        <end position="216"/>
    </location>
</feature>
<dbReference type="Pfam" id="PF07690">
    <property type="entry name" value="MFS_1"/>
    <property type="match status" value="1"/>
</dbReference>
<dbReference type="EMBL" id="BOPG01000045">
    <property type="protein sequence ID" value="GIJ59154.1"/>
    <property type="molecule type" value="Genomic_DNA"/>
</dbReference>
<dbReference type="Proteomes" id="UP000612585">
    <property type="component" value="Unassembled WGS sequence"/>
</dbReference>
<evidence type="ECO:0000313" key="9">
    <source>
        <dbReference type="Proteomes" id="UP000612585"/>
    </source>
</evidence>
<feature type="transmembrane region" description="Helical" evidence="6">
    <location>
        <begin position="12"/>
        <end position="31"/>
    </location>
</feature>
<dbReference type="RefSeq" id="WP_204000922.1">
    <property type="nucleotide sequence ID" value="NZ_BOPG01000045.1"/>
</dbReference>
<dbReference type="GO" id="GO:0005886">
    <property type="term" value="C:plasma membrane"/>
    <property type="evidence" value="ECO:0007669"/>
    <property type="project" value="UniProtKB-SubCell"/>
</dbReference>
<keyword evidence="5 6" id="KW-0472">Membrane</keyword>
<dbReference type="InterPro" id="IPR020846">
    <property type="entry name" value="MFS_dom"/>
</dbReference>
<evidence type="ECO:0000313" key="8">
    <source>
        <dbReference type="EMBL" id="GIJ59154.1"/>
    </source>
</evidence>
<dbReference type="SUPFAM" id="SSF103473">
    <property type="entry name" value="MFS general substrate transporter"/>
    <property type="match status" value="1"/>
</dbReference>
<feature type="transmembrane region" description="Helical" evidence="6">
    <location>
        <begin position="153"/>
        <end position="185"/>
    </location>
</feature>
<evidence type="ECO:0000256" key="3">
    <source>
        <dbReference type="ARBA" id="ARBA00022692"/>
    </source>
</evidence>
<gene>
    <name evidence="8" type="ORF">Vau01_066700</name>
</gene>
<reference evidence="8" key="1">
    <citation type="submission" date="2021-01" db="EMBL/GenBank/DDBJ databases">
        <title>Whole genome shotgun sequence of Virgisporangium aurantiacum NBRC 16421.</title>
        <authorList>
            <person name="Komaki H."/>
            <person name="Tamura T."/>
        </authorList>
    </citation>
    <scope>NUCLEOTIDE SEQUENCE</scope>
    <source>
        <strain evidence="8">NBRC 16421</strain>
    </source>
</reference>
<evidence type="ECO:0000256" key="1">
    <source>
        <dbReference type="ARBA" id="ARBA00004651"/>
    </source>
</evidence>
<feature type="transmembrane region" description="Helical" evidence="6">
    <location>
        <begin position="368"/>
        <end position="385"/>
    </location>
</feature>
<feature type="transmembrane region" description="Helical" evidence="6">
    <location>
        <begin position="341"/>
        <end position="362"/>
    </location>
</feature>
<feature type="transmembrane region" description="Helical" evidence="6">
    <location>
        <begin position="279"/>
        <end position="298"/>
    </location>
</feature>
<dbReference type="PROSITE" id="PS50850">
    <property type="entry name" value="MFS"/>
    <property type="match status" value="1"/>
</dbReference>
<dbReference type="CDD" id="cd06173">
    <property type="entry name" value="MFS_MefA_like"/>
    <property type="match status" value="1"/>
</dbReference>
<evidence type="ECO:0000259" key="7">
    <source>
        <dbReference type="PROSITE" id="PS50850"/>
    </source>
</evidence>
<dbReference type="PANTHER" id="PTHR23513:SF6">
    <property type="entry name" value="MAJOR FACILITATOR SUPERFAMILY ASSOCIATED DOMAIN-CONTAINING PROTEIN"/>
    <property type="match status" value="1"/>
</dbReference>
<dbReference type="InterPro" id="IPR036259">
    <property type="entry name" value="MFS_trans_sf"/>
</dbReference>
<dbReference type="PANTHER" id="PTHR23513">
    <property type="entry name" value="INTEGRAL MEMBRANE EFFLUX PROTEIN-RELATED"/>
    <property type="match status" value="1"/>
</dbReference>
<keyword evidence="9" id="KW-1185">Reference proteome</keyword>
<proteinExistence type="predicted"/>
<evidence type="ECO:0000256" key="6">
    <source>
        <dbReference type="SAM" id="Phobius"/>
    </source>
</evidence>
<accession>A0A8J4E2N0</accession>
<keyword evidence="3 6" id="KW-0812">Transmembrane</keyword>
<keyword evidence="2" id="KW-1003">Cell membrane</keyword>
<evidence type="ECO:0000256" key="2">
    <source>
        <dbReference type="ARBA" id="ARBA00022475"/>
    </source>
</evidence>
<protein>
    <submittedName>
        <fullName evidence="8">MFS transporter</fullName>
    </submittedName>
</protein>
<feature type="transmembrane region" description="Helical" evidence="6">
    <location>
        <begin position="304"/>
        <end position="321"/>
    </location>
</feature>